<sequence>MKQDLLSRLTELDAAPRTEPSTADLDRKERLLRTILSDTEQPSRSVVAAFRRPLVRRIAFTVASALAAGTALLVVPADPPRRGGSGPLSAAEVATWTSTAGDVNAASSAKSSPLVWCLEETKKASGDGGGGDLSNVDIRGTIQSMIVTRHGNAAYCLAGSDGSGVAVAIGPPVEVVPADGTTLDAQGVLGSGSARFHYAVGSMGSDVKEITVRDHGRTVQATVRQVRTLSYGRWTAWWPDSDSHDQLTGTLTLTLTDGTTRTVTGDSLMR</sequence>
<proteinExistence type="predicted"/>
<accession>A0ABV2ZZW2</accession>
<gene>
    <name evidence="1" type="ORF">AB0E89_47990</name>
</gene>
<name>A0ABV2ZZW2_9ACTN</name>
<organism evidence="1 2">
    <name type="scientific">Streptomyces sp. 900129855</name>
    <dbReference type="NCBI Taxonomy" id="3155129"/>
    <lineage>
        <taxon>Bacteria</taxon>
        <taxon>Bacillati</taxon>
        <taxon>Actinomycetota</taxon>
        <taxon>Actinomycetes</taxon>
        <taxon>Kitasatosporales</taxon>
        <taxon>Streptomycetaceae</taxon>
        <taxon>Streptomyces</taxon>
    </lineage>
</organism>
<comment type="caution">
    <text evidence="1">The sequence shown here is derived from an EMBL/GenBank/DDBJ whole genome shotgun (WGS) entry which is preliminary data.</text>
</comment>
<keyword evidence="2" id="KW-1185">Reference proteome</keyword>
<dbReference type="RefSeq" id="WP_334576401.1">
    <property type="nucleotide sequence ID" value="NZ_JBEZVE010000084.1"/>
</dbReference>
<protein>
    <submittedName>
        <fullName evidence="1">Uncharacterized protein</fullName>
    </submittedName>
</protein>
<reference evidence="1 2" key="1">
    <citation type="submission" date="2024-06" db="EMBL/GenBank/DDBJ databases">
        <title>The Natural Products Discovery Center: Release of the First 8490 Sequenced Strains for Exploring Actinobacteria Biosynthetic Diversity.</title>
        <authorList>
            <person name="Kalkreuter E."/>
            <person name="Kautsar S.A."/>
            <person name="Yang D."/>
            <person name="Bader C.D."/>
            <person name="Teijaro C.N."/>
            <person name="Fluegel L."/>
            <person name="Davis C.M."/>
            <person name="Simpson J.R."/>
            <person name="Lauterbach L."/>
            <person name="Steele A.D."/>
            <person name="Gui C."/>
            <person name="Meng S."/>
            <person name="Li G."/>
            <person name="Viehrig K."/>
            <person name="Ye F."/>
            <person name="Su P."/>
            <person name="Kiefer A.F."/>
            <person name="Nichols A."/>
            <person name="Cepeda A.J."/>
            <person name="Yan W."/>
            <person name="Fan B."/>
            <person name="Jiang Y."/>
            <person name="Adhikari A."/>
            <person name="Zheng C.-J."/>
            <person name="Schuster L."/>
            <person name="Cowan T.M."/>
            <person name="Smanski M.J."/>
            <person name="Chevrette M.G."/>
            <person name="De Carvalho L.P.S."/>
            <person name="Shen B."/>
        </authorList>
    </citation>
    <scope>NUCLEOTIDE SEQUENCE [LARGE SCALE GENOMIC DNA]</scope>
    <source>
        <strain evidence="1 2">NPDC033843</strain>
    </source>
</reference>
<dbReference type="EMBL" id="JBEZVE010000084">
    <property type="protein sequence ID" value="MEU3788137.1"/>
    <property type="molecule type" value="Genomic_DNA"/>
</dbReference>
<dbReference type="Proteomes" id="UP001550739">
    <property type="component" value="Unassembled WGS sequence"/>
</dbReference>
<evidence type="ECO:0000313" key="1">
    <source>
        <dbReference type="EMBL" id="MEU3788137.1"/>
    </source>
</evidence>
<evidence type="ECO:0000313" key="2">
    <source>
        <dbReference type="Proteomes" id="UP001550739"/>
    </source>
</evidence>